<name>B5GYP8_STRCL</name>
<organism evidence="1 2">
    <name type="scientific">Streptomyces clavuligerus</name>
    <dbReference type="NCBI Taxonomy" id="1901"/>
    <lineage>
        <taxon>Bacteria</taxon>
        <taxon>Bacillati</taxon>
        <taxon>Actinomycetota</taxon>
        <taxon>Actinomycetes</taxon>
        <taxon>Kitasatosporales</taxon>
        <taxon>Streptomycetaceae</taxon>
        <taxon>Streptomyces</taxon>
    </lineage>
</organism>
<evidence type="ECO:0000313" key="1">
    <source>
        <dbReference type="EMBL" id="EFG04696.2"/>
    </source>
</evidence>
<evidence type="ECO:0000313" key="2">
    <source>
        <dbReference type="Proteomes" id="UP000002357"/>
    </source>
</evidence>
<keyword evidence="1" id="KW-0614">Plasmid</keyword>
<protein>
    <submittedName>
        <fullName evidence="1">Uncharacterized protein</fullName>
    </submittedName>
</protein>
<proteinExistence type="predicted"/>
<dbReference type="Proteomes" id="UP000002357">
    <property type="component" value="Plasmid pSCL4"/>
</dbReference>
<dbReference type="RefSeq" id="WP_003957064.1">
    <property type="nucleotide sequence ID" value="NZ_CM000914.1"/>
</dbReference>
<gene>
    <name evidence="1" type="ORF">SCLAV_p1210</name>
</gene>
<sequence>MPVVRTGAEPTRYSVTTPRTGLDLLVVGRGHSDAGGDGTAGGVRGTPATADAVITAHRVSARSPYGAARRRVFR</sequence>
<reference evidence="1 2" key="1">
    <citation type="journal article" date="2010" name="Genome Biol. Evol.">
        <title>The sequence of a 1.8-mb bacterial linear plasmid reveals a rich evolutionary reservoir of secondary metabolic pathways.</title>
        <authorList>
            <person name="Medema M.H."/>
            <person name="Trefzer A."/>
            <person name="Kovalchuk A."/>
            <person name="van den Berg M."/>
            <person name="Mueller U."/>
            <person name="Heijne W."/>
            <person name="Wu L."/>
            <person name="Alam M.T."/>
            <person name="Ronning C.M."/>
            <person name="Nierman W.C."/>
            <person name="Bovenberg R.A.L."/>
            <person name="Breitling R."/>
            <person name="Takano E."/>
        </authorList>
    </citation>
    <scope>NUCLEOTIDE SEQUENCE [LARGE SCALE GENOMIC DNA]</scope>
    <source>
        <strain evidence="2">ATCC 27064 / DSM 738 / JCM 4710 / NBRC 13307 / NCIMB 12785 / NRRL 3585 / VKM Ac-602</strain>
        <plasmid evidence="1">pSCL4</plasmid>
    </source>
</reference>
<dbReference type="EMBL" id="CM000914">
    <property type="protein sequence ID" value="EFG04696.2"/>
    <property type="molecule type" value="Genomic_DNA"/>
</dbReference>
<geneLocation type="plasmid" evidence="1 2">
    <name>pSCL4</name>
</geneLocation>
<keyword evidence="2" id="KW-1185">Reference proteome</keyword>
<accession>B5GYP8</accession>
<dbReference type="KEGG" id="sclf:BB341_30120"/>
<dbReference type="AlphaFoldDB" id="B5GYP8"/>
<dbReference type="GeneID" id="93734286"/>